<dbReference type="GO" id="GO:0006952">
    <property type="term" value="P:defense response"/>
    <property type="evidence" value="ECO:0007669"/>
    <property type="project" value="UniProtKB-ARBA"/>
</dbReference>
<dbReference type="PANTHER" id="PTHR48063:SF98">
    <property type="entry name" value="LRR RECEPTOR-LIKE SERINE_THREONINE-PROTEIN KINASE FLS2"/>
    <property type="match status" value="1"/>
</dbReference>
<evidence type="ECO:0000256" key="1">
    <source>
        <dbReference type="ARBA" id="ARBA00004251"/>
    </source>
</evidence>
<keyword evidence="4" id="KW-0433">Leucine-rich repeat</keyword>
<dbReference type="PROSITE" id="PS51450">
    <property type="entry name" value="LRR"/>
    <property type="match status" value="1"/>
</dbReference>
<dbReference type="EC" id="2.7.11.1" evidence="15"/>
<keyword evidence="5 11" id="KW-0812">Transmembrane</keyword>
<dbReference type="EMBL" id="MNCJ02000322">
    <property type="protein sequence ID" value="KAF5800337.1"/>
    <property type="molecule type" value="Genomic_DNA"/>
</dbReference>
<feature type="domain" description="Disease resistance R13L4/SHOC-2-like LRR" evidence="14">
    <location>
        <begin position="406"/>
        <end position="569"/>
    </location>
</feature>
<dbReference type="Pfam" id="PF00560">
    <property type="entry name" value="LRR_1"/>
    <property type="match status" value="7"/>
</dbReference>
<organism evidence="15 16">
    <name type="scientific">Helianthus annuus</name>
    <name type="common">Common sunflower</name>
    <dbReference type="NCBI Taxonomy" id="4232"/>
    <lineage>
        <taxon>Eukaryota</taxon>
        <taxon>Viridiplantae</taxon>
        <taxon>Streptophyta</taxon>
        <taxon>Embryophyta</taxon>
        <taxon>Tracheophyta</taxon>
        <taxon>Spermatophyta</taxon>
        <taxon>Magnoliopsida</taxon>
        <taxon>eudicotyledons</taxon>
        <taxon>Gunneridae</taxon>
        <taxon>Pentapetalae</taxon>
        <taxon>asterids</taxon>
        <taxon>campanulids</taxon>
        <taxon>Asterales</taxon>
        <taxon>Asteraceae</taxon>
        <taxon>Asteroideae</taxon>
        <taxon>Heliantheae alliance</taxon>
        <taxon>Heliantheae</taxon>
        <taxon>Helianthus</taxon>
    </lineage>
</organism>
<keyword evidence="15" id="KW-0418">Kinase</keyword>
<feature type="domain" description="Leucine-rich repeat-containing N-terminal plant-type" evidence="13">
    <location>
        <begin position="33"/>
        <end position="72"/>
    </location>
</feature>
<name>A0A9K3IPF6_HELAN</name>
<dbReference type="SMART" id="SM00369">
    <property type="entry name" value="LRR_TYP"/>
    <property type="match status" value="9"/>
</dbReference>
<keyword evidence="10" id="KW-0325">Glycoprotein</keyword>
<dbReference type="Pfam" id="PF23598">
    <property type="entry name" value="LRR_14"/>
    <property type="match status" value="1"/>
</dbReference>
<keyword evidence="7" id="KW-0677">Repeat</keyword>
<evidence type="ECO:0000256" key="4">
    <source>
        <dbReference type="ARBA" id="ARBA00022614"/>
    </source>
</evidence>
<keyword evidence="3" id="KW-1003">Cell membrane</keyword>
<dbReference type="PANTHER" id="PTHR48063">
    <property type="entry name" value="LRR RECEPTOR-LIKE KINASE"/>
    <property type="match status" value="1"/>
</dbReference>
<comment type="subcellular location">
    <subcellularLocation>
        <location evidence="1">Cell membrane</location>
        <topology evidence="1">Single-pass type I membrane protein</topology>
    </subcellularLocation>
</comment>
<comment type="caution">
    <text evidence="15">The sequence shown here is derived from an EMBL/GenBank/DDBJ whole genome shotgun (WGS) entry which is preliminary data.</text>
</comment>
<evidence type="ECO:0000256" key="8">
    <source>
        <dbReference type="ARBA" id="ARBA00022989"/>
    </source>
</evidence>
<keyword evidence="8 11" id="KW-1133">Transmembrane helix</keyword>
<evidence type="ECO:0000259" key="13">
    <source>
        <dbReference type="Pfam" id="PF08263"/>
    </source>
</evidence>
<dbReference type="GO" id="GO:0004674">
    <property type="term" value="F:protein serine/threonine kinase activity"/>
    <property type="evidence" value="ECO:0007669"/>
    <property type="project" value="UniProtKB-KW"/>
</dbReference>
<dbReference type="FunFam" id="3.80.10.10:FF:000111">
    <property type="entry name" value="LRR receptor-like serine/threonine-protein kinase ERECTA"/>
    <property type="match status" value="1"/>
</dbReference>
<sequence>MKSFTHFWLLIISSTLCASCLCDDNPGRVLCIDYERLALLQFKQDLIDDANRLSSWSSVNIDCCMWDGILCDNFTGHVQELHLRGPDPELEDASTQMLRGNINRSLLLLKQLKYLDLSCNDFEATQIPSFIGSFQNLRYLNLSLSQFYGRVPHQLGNLSMLVVLDLGNGPWLGNVPMNSMHWLSSLRLLKYLDLTGYDLSMASDWLQVTGNLPSLVELHLPSSNLTQIPHELPKVNFTLLTVLDLSFNIFDTLVPWWIFSLSKLVSLDLTRCLFHGPVPGRVGGFQNMTDLKFVHVSENDFMNSTSVLSGLLSVTSLVSIDISTCNLSVPILGGFQNMTSLVSIDLSQNFINETLPNSFGNLCNLSYVDLRSNYIRGDVSYLLNNFCECNSPKLDSLALSANFLSGHIPYRIGVLQNLVTFDLAFNFIPGVIPNSLVRLSSLKVLRLNVNHLSGKLPDSIGNLTSLEWLEISFNKLNGSLPVSLGKLGNLTYLSVHHNLFTGDVTEDHFANLTALTILWAEANMLTLKLSVKNWTPPFKLGTLKIGSWNLGPRFPSWLRSQGNLTEIDIGNTGISDIMPRWFWSSFSDIDFLNISHNSIRGTLEDLSILAPESVVDLSSNRFEGPLPGKFNEADFVLLDVSYNHLSGSLEQFLCPSLEKDRSLQVLELANNNLSGVIPDCWMNWQALSVINFENNKLSGGIPKSIESLSSIQSFNIRNNNLSGKLPAFLLNSKSLQIIELAENEFTGSIPLLIKGEETKLKLLSLRLNKLAGEIPEELCRLTSIQILDLAHNNLSGTIPTCFYNFSIVSRRQQPSPLVFYDVPFQIRVLGSALLVTKGREYEYRSILYLVTTLDLSSNKFSGPIPKELMYLSGLRWLNLSGNHLSGRIPEEIGKMTSLESLDLSVNQLEGRIPSSMTRLTTLNWLNLSSNKLTGEIPTSTQLQSFSESSFMSNALCGPPLALCNKKGVPPDVSAGGESKEPNDDESDDKNWGFIISIVLGFIIGFWTVVAPLFASKWRSTYYNFLDNVWLKIYLACHKNSF</sequence>
<dbReference type="Pfam" id="PF13855">
    <property type="entry name" value="LRR_8"/>
    <property type="match status" value="1"/>
</dbReference>
<evidence type="ECO:0000256" key="12">
    <source>
        <dbReference type="SAM" id="SignalP"/>
    </source>
</evidence>
<protein>
    <submittedName>
        <fullName evidence="15">Non-specific serine/threonine protein kinase</fullName>
        <ecNumber evidence="15">2.7.11.1</ecNumber>
    </submittedName>
</protein>
<dbReference type="InterPro" id="IPR003591">
    <property type="entry name" value="Leu-rich_rpt_typical-subtyp"/>
</dbReference>
<dbReference type="GO" id="GO:0005886">
    <property type="term" value="C:plasma membrane"/>
    <property type="evidence" value="ECO:0007669"/>
    <property type="project" value="UniProtKB-SubCell"/>
</dbReference>
<dbReference type="SUPFAM" id="SSF52058">
    <property type="entry name" value="L domain-like"/>
    <property type="match status" value="2"/>
</dbReference>
<feature type="signal peptide" evidence="12">
    <location>
        <begin position="1"/>
        <end position="22"/>
    </location>
</feature>
<evidence type="ECO:0000256" key="10">
    <source>
        <dbReference type="ARBA" id="ARBA00023180"/>
    </source>
</evidence>
<evidence type="ECO:0000256" key="3">
    <source>
        <dbReference type="ARBA" id="ARBA00022475"/>
    </source>
</evidence>
<dbReference type="FunFam" id="3.80.10.10:FF:000095">
    <property type="entry name" value="LRR receptor-like serine/threonine-protein kinase GSO1"/>
    <property type="match status" value="1"/>
</dbReference>
<keyword evidence="16" id="KW-1185">Reference proteome</keyword>
<dbReference type="SUPFAM" id="SSF52047">
    <property type="entry name" value="RNI-like"/>
    <property type="match status" value="1"/>
</dbReference>
<feature type="chain" id="PRO_5039916902" evidence="12">
    <location>
        <begin position="23"/>
        <end position="1041"/>
    </location>
</feature>
<evidence type="ECO:0000256" key="6">
    <source>
        <dbReference type="ARBA" id="ARBA00022729"/>
    </source>
</evidence>
<evidence type="ECO:0000256" key="9">
    <source>
        <dbReference type="ARBA" id="ARBA00023136"/>
    </source>
</evidence>
<gene>
    <name evidence="15" type="ORF">HanXRQr2_Chr07g0314921</name>
</gene>
<keyword evidence="15" id="KW-0808">Transferase</keyword>
<evidence type="ECO:0000256" key="11">
    <source>
        <dbReference type="SAM" id="Phobius"/>
    </source>
</evidence>
<evidence type="ECO:0000313" key="16">
    <source>
        <dbReference type="Proteomes" id="UP000215914"/>
    </source>
</evidence>
<accession>A0A9K3IPF6</accession>
<evidence type="ECO:0000256" key="5">
    <source>
        <dbReference type="ARBA" id="ARBA00022692"/>
    </source>
</evidence>
<evidence type="ECO:0000313" key="15">
    <source>
        <dbReference type="EMBL" id="KAF5800337.1"/>
    </source>
</evidence>
<dbReference type="Gramene" id="mRNA:HanXRQr2_Chr07g0314921">
    <property type="protein sequence ID" value="CDS:HanXRQr2_Chr07g0314921.1"/>
    <property type="gene ID" value="HanXRQr2_Chr07g0314921"/>
</dbReference>
<dbReference type="Pfam" id="PF08263">
    <property type="entry name" value="LRRNT_2"/>
    <property type="match status" value="1"/>
</dbReference>
<proteinExistence type="inferred from homology"/>
<evidence type="ECO:0000256" key="2">
    <source>
        <dbReference type="ARBA" id="ARBA00009592"/>
    </source>
</evidence>
<dbReference type="Gene3D" id="3.80.10.10">
    <property type="entry name" value="Ribonuclease Inhibitor"/>
    <property type="match status" value="5"/>
</dbReference>
<dbReference type="InterPro" id="IPR001611">
    <property type="entry name" value="Leu-rich_rpt"/>
</dbReference>
<keyword evidence="9 11" id="KW-0472">Membrane</keyword>
<dbReference type="Proteomes" id="UP000215914">
    <property type="component" value="Unassembled WGS sequence"/>
</dbReference>
<dbReference type="InterPro" id="IPR032675">
    <property type="entry name" value="LRR_dom_sf"/>
</dbReference>
<evidence type="ECO:0000259" key="14">
    <source>
        <dbReference type="Pfam" id="PF23598"/>
    </source>
</evidence>
<feature type="transmembrane region" description="Helical" evidence="11">
    <location>
        <begin position="991"/>
        <end position="1014"/>
    </location>
</feature>
<dbReference type="AlphaFoldDB" id="A0A9K3IPF6"/>
<dbReference type="InterPro" id="IPR013210">
    <property type="entry name" value="LRR_N_plant-typ"/>
</dbReference>
<dbReference type="FunFam" id="3.80.10.10:FF:000383">
    <property type="entry name" value="Leucine-rich repeat receptor protein kinase EMS1"/>
    <property type="match status" value="1"/>
</dbReference>
<keyword evidence="15" id="KW-0723">Serine/threonine-protein kinase</keyword>
<reference evidence="15" key="2">
    <citation type="submission" date="2020-06" db="EMBL/GenBank/DDBJ databases">
        <title>Helianthus annuus Genome sequencing and assembly Release 2.</title>
        <authorList>
            <person name="Gouzy J."/>
            <person name="Langlade N."/>
            <person name="Munos S."/>
        </authorList>
    </citation>
    <scope>NUCLEOTIDE SEQUENCE</scope>
    <source>
        <tissue evidence="15">Leaves</tissue>
    </source>
</reference>
<dbReference type="InterPro" id="IPR055414">
    <property type="entry name" value="LRR_R13L4/SHOC2-like"/>
</dbReference>
<comment type="similarity">
    <text evidence="2">Belongs to the RLP family.</text>
</comment>
<dbReference type="GO" id="GO:0051707">
    <property type="term" value="P:response to other organism"/>
    <property type="evidence" value="ECO:0007669"/>
    <property type="project" value="UniProtKB-ARBA"/>
</dbReference>
<evidence type="ECO:0000256" key="7">
    <source>
        <dbReference type="ARBA" id="ARBA00022737"/>
    </source>
</evidence>
<dbReference type="InterPro" id="IPR046956">
    <property type="entry name" value="RLP23-like"/>
</dbReference>
<reference evidence="15" key="1">
    <citation type="journal article" date="2017" name="Nature">
        <title>The sunflower genome provides insights into oil metabolism, flowering and Asterid evolution.</title>
        <authorList>
            <person name="Badouin H."/>
            <person name="Gouzy J."/>
            <person name="Grassa C.J."/>
            <person name="Murat F."/>
            <person name="Staton S.E."/>
            <person name="Cottret L."/>
            <person name="Lelandais-Briere C."/>
            <person name="Owens G.L."/>
            <person name="Carrere S."/>
            <person name="Mayjonade B."/>
            <person name="Legrand L."/>
            <person name="Gill N."/>
            <person name="Kane N.C."/>
            <person name="Bowers J.E."/>
            <person name="Hubner S."/>
            <person name="Bellec A."/>
            <person name="Berard A."/>
            <person name="Berges H."/>
            <person name="Blanchet N."/>
            <person name="Boniface M.C."/>
            <person name="Brunel D."/>
            <person name="Catrice O."/>
            <person name="Chaidir N."/>
            <person name="Claudel C."/>
            <person name="Donnadieu C."/>
            <person name="Faraut T."/>
            <person name="Fievet G."/>
            <person name="Helmstetter N."/>
            <person name="King M."/>
            <person name="Knapp S.J."/>
            <person name="Lai Z."/>
            <person name="Le Paslier M.C."/>
            <person name="Lippi Y."/>
            <person name="Lorenzon L."/>
            <person name="Mandel J.R."/>
            <person name="Marage G."/>
            <person name="Marchand G."/>
            <person name="Marquand E."/>
            <person name="Bret-Mestries E."/>
            <person name="Morien E."/>
            <person name="Nambeesan S."/>
            <person name="Nguyen T."/>
            <person name="Pegot-Espagnet P."/>
            <person name="Pouilly N."/>
            <person name="Raftis F."/>
            <person name="Sallet E."/>
            <person name="Schiex T."/>
            <person name="Thomas J."/>
            <person name="Vandecasteele C."/>
            <person name="Vares D."/>
            <person name="Vear F."/>
            <person name="Vautrin S."/>
            <person name="Crespi M."/>
            <person name="Mangin B."/>
            <person name="Burke J.M."/>
            <person name="Salse J."/>
            <person name="Munos S."/>
            <person name="Vincourt P."/>
            <person name="Rieseberg L.H."/>
            <person name="Langlade N.B."/>
        </authorList>
    </citation>
    <scope>NUCLEOTIDE SEQUENCE</scope>
    <source>
        <tissue evidence="15">Leaves</tissue>
    </source>
</reference>
<keyword evidence="6 12" id="KW-0732">Signal</keyword>